<dbReference type="SUPFAM" id="SSF47336">
    <property type="entry name" value="ACP-like"/>
    <property type="match status" value="1"/>
</dbReference>
<accession>A0A1M5ZGB1</accession>
<evidence type="ECO:0008006" key="3">
    <source>
        <dbReference type="Google" id="ProtNLM"/>
    </source>
</evidence>
<dbReference type="Proteomes" id="UP000183995">
    <property type="component" value="Unassembled WGS sequence"/>
</dbReference>
<reference evidence="1 2" key="1">
    <citation type="submission" date="2016-11" db="EMBL/GenBank/DDBJ databases">
        <authorList>
            <person name="Jaros S."/>
            <person name="Januszkiewicz K."/>
            <person name="Wedrychowicz H."/>
        </authorList>
    </citation>
    <scope>NUCLEOTIDE SEQUENCE [LARGE SCALE GENOMIC DNA]</scope>
    <source>
        <strain evidence="1 2">DSM 10068</strain>
    </source>
</reference>
<organism evidence="1 2">
    <name type="scientific">Sporobacter termitidis DSM 10068</name>
    <dbReference type="NCBI Taxonomy" id="1123282"/>
    <lineage>
        <taxon>Bacteria</taxon>
        <taxon>Bacillati</taxon>
        <taxon>Bacillota</taxon>
        <taxon>Clostridia</taxon>
        <taxon>Eubacteriales</taxon>
        <taxon>Oscillospiraceae</taxon>
        <taxon>Sporobacter</taxon>
    </lineage>
</organism>
<dbReference type="InterPro" id="IPR036736">
    <property type="entry name" value="ACP-like_sf"/>
</dbReference>
<dbReference type="EMBL" id="FQXV01000019">
    <property type="protein sequence ID" value="SHI22943.1"/>
    <property type="molecule type" value="Genomic_DNA"/>
</dbReference>
<evidence type="ECO:0000313" key="2">
    <source>
        <dbReference type="Proteomes" id="UP000183995"/>
    </source>
</evidence>
<dbReference type="AlphaFoldDB" id="A0A1M5ZGB1"/>
<protein>
    <recommendedName>
        <fullName evidence="3">Carrier domain-containing protein</fullName>
    </recommendedName>
</protein>
<dbReference type="Gene3D" id="1.10.1200.10">
    <property type="entry name" value="ACP-like"/>
    <property type="match status" value="1"/>
</dbReference>
<keyword evidence="2" id="KW-1185">Reference proteome</keyword>
<dbReference type="OrthoDB" id="1739662at2"/>
<name>A0A1M5ZGB1_9FIRM</name>
<evidence type="ECO:0000313" key="1">
    <source>
        <dbReference type="EMBL" id="SHI22943.1"/>
    </source>
</evidence>
<gene>
    <name evidence="1" type="ORF">SAMN02745823_03651</name>
</gene>
<sequence>MELNKIQHVVAELVGRIKGSPQANLDYDENLTGPVVRFTPLDFVYLYCELKKSFRIEFDAADLEGYGFNSIRKISDRIAHKAG</sequence>
<dbReference type="RefSeq" id="WP_073082621.1">
    <property type="nucleotide sequence ID" value="NZ_FQXV01000019.1"/>
</dbReference>
<proteinExistence type="predicted"/>
<dbReference type="STRING" id="1123282.SAMN02745823_03651"/>